<organism evidence="1">
    <name type="scientific">Aphanomyces invadans</name>
    <dbReference type="NCBI Taxonomy" id="157072"/>
    <lineage>
        <taxon>Eukaryota</taxon>
        <taxon>Sar</taxon>
        <taxon>Stramenopiles</taxon>
        <taxon>Oomycota</taxon>
        <taxon>Saprolegniomycetes</taxon>
        <taxon>Saprolegniales</taxon>
        <taxon>Verrucalvaceae</taxon>
        <taxon>Aphanomyces</taxon>
    </lineage>
</organism>
<dbReference type="STRING" id="157072.A0A024U9H6"/>
<dbReference type="EMBL" id="KI913961">
    <property type="protein sequence ID" value="ETW02537.1"/>
    <property type="molecule type" value="Genomic_DNA"/>
</dbReference>
<protein>
    <recommendedName>
        <fullName evidence="2">Armadillo repeat-containing domain-containing protein</fullName>
    </recommendedName>
</protein>
<dbReference type="AlphaFoldDB" id="A0A024U9H6"/>
<dbReference type="OrthoDB" id="409644at2759"/>
<dbReference type="InterPro" id="IPR042856">
    <property type="entry name" value="RSP14"/>
</dbReference>
<evidence type="ECO:0008006" key="2">
    <source>
        <dbReference type="Google" id="ProtNLM"/>
    </source>
</evidence>
<proteinExistence type="predicted"/>
<dbReference type="eggNOG" id="ENOG502S0XE">
    <property type="taxonomic scope" value="Eukaryota"/>
</dbReference>
<dbReference type="PANTHER" id="PTHR15599:SF1">
    <property type="entry name" value="RADIAL SPOKE HEAD 14 HOMOLOG"/>
    <property type="match status" value="1"/>
</dbReference>
<dbReference type="InterPro" id="IPR011989">
    <property type="entry name" value="ARM-like"/>
</dbReference>
<dbReference type="Gene3D" id="1.25.10.10">
    <property type="entry name" value="Leucine-rich Repeat Variant"/>
    <property type="match status" value="1"/>
</dbReference>
<dbReference type="RefSeq" id="XP_008869142.1">
    <property type="nucleotide sequence ID" value="XM_008870920.1"/>
</dbReference>
<accession>A0A024U9H6</accession>
<gene>
    <name evidence="1" type="ORF">H310_06023</name>
</gene>
<reference evidence="1" key="1">
    <citation type="submission" date="2013-12" db="EMBL/GenBank/DDBJ databases">
        <title>The Genome Sequence of Aphanomyces invadans NJM9701.</title>
        <authorList>
            <consortium name="The Broad Institute Genomics Platform"/>
            <person name="Russ C."/>
            <person name="Tyler B."/>
            <person name="van West P."/>
            <person name="Dieguez-Uribeondo J."/>
            <person name="Young S.K."/>
            <person name="Zeng Q."/>
            <person name="Gargeya S."/>
            <person name="Fitzgerald M."/>
            <person name="Abouelleil A."/>
            <person name="Alvarado L."/>
            <person name="Chapman S.B."/>
            <person name="Gainer-Dewar J."/>
            <person name="Goldberg J."/>
            <person name="Griggs A."/>
            <person name="Gujja S."/>
            <person name="Hansen M."/>
            <person name="Howarth C."/>
            <person name="Imamovic A."/>
            <person name="Ireland A."/>
            <person name="Larimer J."/>
            <person name="McCowan C."/>
            <person name="Murphy C."/>
            <person name="Pearson M."/>
            <person name="Poon T.W."/>
            <person name="Priest M."/>
            <person name="Roberts A."/>
            <person name="Saif S."/>
            <person name="Shea T."/>
            <person name="Sykes S."/>
            <person name="Wortman J."/>
            <person name="Nusbaum C."/>
            <person name="Birren B."/>
        </authorList>
    </citation>
    <scope>NUCLEOTIDE SEQUENCE [LARGE SCALE GENOMIC DNA]</scope>
    <source>
        <strain evidence="1">NJM9701</strain>
    </source>
</reference>
<dbReference type="VEuPathDB" id="FungiDB:H310_06023"/>
<sequence length="379" mass="41261">MPPAKEAAITKINHLRCPGATLFDTTSYIHLAGAEAKANPRPIADNAVVEAFGAGKCPRLVRLLADEDVHVLIHTLKSLTGVLTNPRDVVACLIEENNILEPLSKLVYHANEEVQKLSAACLNLISSHANGRADLIARRTMRKIVKAFVRTDEIVALHLLDTALHVSTLLSGAQELTQNNYVAIILEKLKQEPISDSIALRTLRLLKAFVNDAMTGTVVRIVEAGGVELVSPFVFAKSKPIQVAALQLIGAMMYLDRGRDRAMAHGMVKRLCKVLMDKDPAVCIASAGALMALTIHDDAKREFQEGGAIPGLLQLLYRQTFGIQLNVLKLIASIASYPPARQLLRTPQMEKVMLALTDDSSDLLSRSAKTALHAVLWMP</sequence>
<name>A0A024U9H6_9STRA</name>
<dbReference type="PANTHER" id="PTHR15599">
    <property type="entry name" value="RTDR1"/>
    <property type="match status" value="1"/>
</dbReference>
<evidence type="ECO:0000313" key="1">
    <source>
        <dbReference type="EMBL" id="ETW02537.1"/>
    </source>
</evidence>
<dbReference type="GeneID" id="20083073"/>
<dbReference type="InterPro" id="IPR016024">
    <property type="entry name" value="ARM-type_fold"/>
</dbReference>
<dbReference type="SUPFAM" id="SSF48371">
    <property type="entry name" value="ARM repeat"/>
    <property type="match status" value="1"/>
</dbReference>